<feature type="region of interest" description="Disordered" evidence="1">
    <location>
        <begin position="52"/>
        <end position="128"/>
    </location>
</feature>
<feature type="compositionally biased region" description="Polar residues" evidence="1">
    <location>
        <begin position="300"/>
        <end position="318"/>
    </location>
</feature>
<feature type="compositionally biased region" description="Basic and acidic residues" evidence="1">
    <location>
        <begin position="437"/>
        <end position="457"/>
    </location>
</feature>
<accession>A0ABQ7K3S9</accession>
<dbReference type="EMBL" id="JAAAIM010000338">
    <property type="protein sequence ID" value="KAG0289605.1"/>
    <property type="molecule type" value="Genomic_DNA"/>
</dbReference>
<evidence type="ECO:0000256" key="1">
    <source>
        <dbReference type="SAM" id="MobiDB-lite"/>
    </source>
</evidence>
<protein>
    <submittedName>
        <fullName evidence="2">Uncharacterized protein</fullName>
    </submittedName>
</protein>
<dbReference type="PANTHER" id="PTHR16537:SF1">
    <property type="entry name" value="PROTEIN ZNRD2"/>
    <property type="match status" value="1"/>
</dbReference>
<sequence>MDTDKVSAAMGNYMLQGWAMLNDGCPDCDTPLMRNREATSQICVNCQLNPPVDPEEVSTSSPSTTSPTITASEAPVTPPAQTTTPLPPPPAAAAMSTPAPTSALPSLPSTPAPGPLRPPSPQNHRSSTLDPMLEARRALRPVGARNIGGSPPQPPSTPPPRATTPLPMPPMSPPPPPAGAKITSAPLGLKPANIPRPPGPPPAAPSTPPPAIPSTPPPALPLGPPPPAGTLIPTLVPRDMKRSPQSSVILSGPILPPSTPPPPPPAAYTSGPLPSPPTGPVPSIATESIATEVSEPAVMTAQQMEQDSANVTPDTTTTEGPVEEQEQDVEEIESEVTVEAFEVDEPDADTQSLLEVEQPTETVQEQAQEPVQEQEQTCIQPQEAEEKQEEDQQEQSEPTQEQPLEQAQEAEDEDDDVDEGEKTGVESDDDFEDAEEEVFKPSEDEVKERENKREQSERASQLIGQKMLQGWAMLQDPCPNLSCHGVPLLRNREKKEYCVVCENYFQREQDLEHGKYTVVASQIVSAPLPPLPPAPTTLPPPPQTPSPALPPQHQAVSSVTSPSIRASSPLASPSMGRSQRDSVRVSASIILPPAAPMPASLASASQQILGKHLSEDFDKLASEDEEARKHVQFLRKGGEYSNKSLPPVPLGPAPPAGSRPTSTYSNSSEYHASEGERPDLKNIRPPRYNNPNHHANVPSQLHQEQHQQHASMNGSVSEQHNGPAPPPPAPLSPEVQALVAATHKTMATILVKLEAYRLALEVSESPKECQALTAQIKGLMECLKACRETL</sequence>
<feature type="compositionally biased region" description="Acidic residues" evidence="1">
    <location>
        <begin position="408"/>
        <end position="419"/>
    </location>
</feature>
<comment type="caution">
    <text evidence="2">The sequence shown here is derived from an EMBL/GenBank/DDBJ whole genome shotgun (WGS) entry which is preliminary data.</text>
</comment>
<feature type="compositionally biased region" description="Pro residues" evidence="1">
    <location>
        <begin position="254"/>
        <end position="266"/>
    </location>
</feature>
<feature type="compositionally biased region" description="Basic and acidic residues" evidence="1">
    <location>
        <begin position="671"/>
        <end position="682"/>
    </location>
</feature>
<feature type="region of interest" description="Disordered" evidence="1">
    <location>
        <begin position="634"/>
        <end position="730"/>
    </location>
</feature>
<gene>
    <name evidence="2" type="ORF">BGZ96_006868</name>
</gene>
<feature type="compositionally biased region" description="Low complexity" evidence="1">
    <location>
        <begin position="395"/>
        <end position="407"/>
    </location>
</feature>
<dbReference type="InterPro" id="IPR051888">
    <property type="entry name" value="UPF0148_domain"/>
</dbReference>
<feature type="compositionally biased region" description="Polar residues" evidence="1">
    <location>
        <begin position="554"/>
        <end position="577"/>
    </location>
</feature>
<evidence type="ECO:0000313" key="2">
    <source>
        <dbReference type="EMBL" id="KAG0289605.1"/>
    </source>
</evidence>
<feature type="compositionally biased region" description="Pro residues" evidence="1">
    <location>
        <begin position="646"/>
        <end position="657"/>
    </location>
</feature>
<feature type="compositionally biased region" description="Low complexity" evidence="1">
    <location>
        <begin position="57"/>
        <end position="84"/>
    </location>
</feature>
<feature type="compositionally biased region" description="Pro residues" evidence="1">
    <location>
        <begin position="530"/>
        <end position="550"/>
    </location>
</feature>
<feature type="compositionally biased region" description="Pro residues" evidence="1">
    <location>
        <begin position="151"/>
        <end position="178"/>
    </location>
</feature>
<feature type="region of interest" description="Disordered" evidence="1">
    <location>
        <begin position="530"/>
        <end position="580"/>
    </location>
</feature>
<feature type="compositionally biased region" description="Polar residues" evidence="1">
    <location>
        <begin position="659"/>
        <end position="670"/>
    </location>
</feature>
<evidence type="ECO:0000313" key="3">
    <source>
        <dbReference type="Proteomes" id="UP001194696"/>
    </source>
</evidence>
<feature type="compositionally biased region" description="Acidic residues" evidence="1">
    <location>
        <begin position="426"/>
        <end position="436"/>
    </location>
</feature>
<name>A0ABQ7K3S9_9FUNG</name>
<feature type="region of interest" description="Disordered" evidence="1">
    <location>
        <begin position="140"/>
        <end position="284"/>
    </location>
</feature>
<feature type="compositionally biased region" description="Pro residues" evidence="1">
    <location>
        <begin position="194"/>
        <end position="228"/>
    </location>
</feature>
<feature type="compositionally biased region" description="Low complexity" evidence="1">
    <location>
        <begin position="355"/>
        <end position="382"/>
    </location>
</feature>
<dbReference type="Pfam" id="PF06677">
    <property type="entry name" value="Auto_anti-p27"/>
    <property type="match status" value="2"/>
</dbReference>
<organism evidence="2 3">
    <name type="scientific">Linnemannia gamsii</name>
    <dbReference type="NCBI Taxonomy" id="64522"/>
    <lineage>
        <taxon>Eukaryota</taxon>
        <taxon>Fungi</taxon>
        <taxon>Fungi incertae sedis</taxon>
        <taxon>Mucoromycota</taxon>
        <taxon>Mortierellomycotina</taxon>
        <taxon>Mortierellomycetes</taxon>
        <taxon>Mortierellales</taxon>
        <taxon>Mortierellaceae</taxon>
        <taxon>Linnemannia</taxon>
    </lineage>
</organism>
<dbReference type="InterPro" id="IPR009563">
    <property type="entry name" value="SSSCA1"/>
</dbReference>
<feature type="compositionally biased region" description="Polar residues" evidence="1">
    <location>
        <begin position="689"/>
        <end position="720"/>
    </location>
</feature>
<proteinExistence type="predicted"/>
<feature type="compositionally biased region" description="Low complexity" evidence="1">
    <location>
        <begin position="92"/>
        <end position="107"/>
    </location>
</feature>
<feature type="compositionally biased region" description="Pro residues" evidence="1">
    <location>
        <begin position="108"/>
        <end position="121"/>
    </location>
</feature>
<feature type="region of interest" description="Disordered" evidence="1">
    <location>
        <begin position="299"/>
        <end position="461"/>
    </location>
</feature>
<dbReference type="Proteomes" id="UP001194696">
    <property type="component" value="Unassembled WGS sequence"/>
</dbReference>
<keyword evidence="3" id="KW-1185">Reference proteome</keyword>
<reference evidence="2 3" key="1">
    <citation type="journal article" date="2020" name="Fungal Divers.">
        <title>Resolving the Mortierellaceae phylogeny through synthesis of multi-gene phylogenetics and phylogenomics.</title>
        <authorList>
            <person name="Vandepol N."/>
            <person name="Liber J."/>
            <person name="Desiro A."/>
            <person name="Na H."/>
            <person name="Kennedy M."/>
            <person name="Barry K."/>
            <person name="Grigoriev I.V."/>
            <person name="Miller A.N."/>
            <person name="O'Donnell K."/>
            <person name="Stajich J.E."/>
            <person name="Bonito G."/>
        </authorList>
    </citation>
    <scope>NUCLEOTIDE SEQUENCE [LARGE SCALE GENOMIC DNA]</scope>
    <source>
        <strain evidence="2 3">AD045</strain>
    </source>
</reference>
<dbReference type="PANTHER" id="PTHR16537">
    <property type="entry name" value="SJOEGREN SYNDROME/SCLERODERMA AUTOANTIGEN 1"/>
    <property type="match status" value="1"/>
</dbReference>
<feature type="compositionally biased region" description="Acidic residues" evidence="1">
    <location>
        <begin position="321"/>
        <end position="348"/>
    </location>
</feature>